<keyword evidence="3" id="KW-1185">Reference proteome</keyword>
<evidence type="ECO:0000256" key="1">
    <source>
        <dbReference type="SAM" id="MobiDB-lite"/>
    </source>
</evidence>
<feature type="region of interest" description="Disordered" evidence="1">
    <location>
        <begin position="101"/>
        <end position="126"/>
    </location>
</feature>
<feature type="compositionally biased region" description="Basic and acidic residues" evidence="1">
    <location>
        <begin position="611"/>
        <end position="620"/>
    </location>
</feature>
<feature type="region of interest" description="Disordered" evidence="1">
    <location>
        <begin position="861"/>
        <end position="898"/>
    </location>
</feature>
<proteinExistence type="predicted"/>
<accession>A0A1Q9CDI8</accession>
<evidence type="ECO:0000313" key="2">
    <source>
        <dbReference type="EMBL" id="OLP80985.1"/>
    </source>
</evidence>
<feature type="region of interest" description="Disordered" evidence="1">
    <location>
        <begin position="42"/>
        <end position="66"/>
    </location>
</feature>
<dbReference type="EMBL" id="LSRX01001325">
    <property type="protein sequence ID" value="OLP80985.1"/>
    <property type="molecule type" value="Genomic_DNA"/>
</dbReference>
<gene>
    <name evidence="2" type="ORF">AK812_SmicGene38534</name>
</gene>
<protein>
    <submittedName>
        <fullName evidence="2">Uncharacterized protein</fullName>
    </submittedName>
</protein>
<comment type="caution">
    <text evidence="2">The sequence shown here is derived from an EMBL/GenBank/DDBJ whole genome shotgun (WGS) entry which is preliminary data.</text>
</comment>
<feature type="compositionally biased region" description="Basic and acidic residues" evidence="1">
    <location>
        <begin position="648"/>
        <end position="675"/>
    </location>
</feature>
<organism evidence="2 3">
    <name type="scientific">Symbiodinium microadriaticum</name>
    <name type="common">Dinoflagellate</name>
    <name type="synonym">Zooxanthella microadriatica</name>
    <dbReference type="NCBI Taxonomy" id="2951"/>
    <lineage>
        <taxon>Eukaryota</taxon>
        <taxon>Sar</taxon>
        <taxon>Alveolata</taxon>
        <taxon>Dinophyceae</taxon>
        <taxon>Suessiales</taxon>
        <taxon>Symbiodiniaceae</taxon>
        <taxon>Symbiodinium</taxon>
    </lineage>
</organism>
<feature type="compositionally biased region" description="Basic and acidic residues" evidence="1">
    <location>
        <begin position="877"/>
        <end position="898"/>
    </location>
</feature>
<dbReference type="OrthoDB" id="439697at2759"/>
<feature type="compositionally biased region" description="Basic and acidic residues" evidence="1">
    <location>
        <begin position="582"/>
        <end position="592"/>
    </location>
</feature>
<name>A0A1Q9CDI8_SYMMI</name>
<feature type="compositionally biased region" description="Basic and acidic residues" evidence="1">
    <location>
        <begin position="682"/>
        <end position="695"/>
    </location>
</feature>
<feature type="region of interest" description="Disordered" evidence="1">
    <location>
        <begin position="582"/>
        <end position="737"/>
    </location>
</feature>
<sequence>MVAQLLELPAVNVGQVCDEEESPTQSQGVGNIARDNMHMLQSSQGFGTAPGLPGRANRPRVTGRVPSGRVALSGRVANPLRGSGVSDRSRCGAVPILERFRRRGEGGGGERGEEGAGRREEGGGSIFPWPIPVAADYAPQSDTDLQAQRIVQICYRVKKNSQARQVSLAMTDFEETQLEAMLAEFDAKTPPRLRRKGAAEVEEPPSSPASDEDSDDEDLDGELEMKTEHMVEVLKGFLDKHPEIRDVLRGRPSDDLECWLDEFRSSEDPEKDAEWLKACLDWDGEGEPPVDPGLGSASGSANGACHKDEWVDDSANTKGAWADGSAKDNETLGWTENDWVDDSADGWVQDDGVDDPVYDSSTDHKTHGWTETDDWFDDSASQEWTADDWVNDSTKDGKTHGWSETHDWTRDFATANKSAGWSQNNWVDYSAMSKTKTDAWADKTHGWIQNGWIDESANDNKTYGHKADDWSDDSAKDNKTYGCKTGEWGDDSVKDNKTYGGKTRDWAHDSAKDGQIHAWAHDAWADVSTTDAWTDAGSSTMELAPTDGGADDGSTEQVYDWAKDKQAFLLLSVLLQAPAVSDRGHPADHGPVLKEQWPGYEWTEDQSSGWAKDEPGSRESEAEDSTFTADEVPQDHIAEPGHFALGAKVEDDKPDKTQREQDDRRSLDRMNRHDQGQTPASKDSDTSSRLSRSESADSNGSVEGLRRQARVRCLTEAEKDQIRSYEKPEDMEYQERKRQLAALDRRMKSDPGSLPPGVLAKYQDAYGSSTKKFELLKAWMLDPTFQSMAVETRFVEEKDDVYEELPLFELEKIYCTEEQKDPSNPRARIYKHYKYGVGDGEAGLAARQLLSESILSAGASFEDSHASSKGKGKGKRKGEGKTKQVSEEEQTRKELKKDMDAITSLMSSIRAASMALSSVPHNVELLAQLKEGMAKIKTHQEQIETMLFSGKSTDEVGEYITQNKADFEVAQRDVDHAQTILVDPTIAVNGVMKDLFKMIGEGQAGKRIAGAYTAILDGIEGDQDFMRLVFHLTRIFPDCMHIIDLAVTPDMAIALLLDWTDTSRLIDLPSRPARLEWLSRAYREWVGNASDRASSKLFTTEILKPGGSTFATVSQHYVSAAAARGLLIFLAKMAQQFAEEHGTEEDL</sequence>
<reference evidence="2 3" key="1">
    <citation type="submission" date="2016-02" db="EMBL/GenBank/DDBJ databases">
        <title>Genome analysis of coral dinoflagellate symbionts highlights evolutionary adaptations to a symbiotic lifestyle.</title>
        <authorList>
            <person name="Aranda M."/>
            <person name="Li Y."/>
            <person name="Liew Y.J."/>
            <person name="Baumgarten S."/>
            <person name="Simakov O."/>
            <person name="Wilson M."/>
            <person name="Piel J."/>
            <person name="Ashoor H."/>
            <person name="Bougouffa S."/>
            <person name="Bajic V.B."/>
            <person name="Ryu T."/>
            <person name="Ravasi T."/>
            <person name="Bayer T."/>
            <person name="Micklem G."/>
            <person name="Kim H."/>
            <person name="Bhak J."/>
            <person name="Lajeunesse T.C."/>
            <person name="Voolstra C.R."/>
        </authorList>
    </citation>
    <scope>NUCLEOTIDE SEQUENCE [LARGE SCALE GENOMIC DNA]</scope>
    <source>
        <strain evidence="2 3">CCMP2467</strain>
    </source>
</reference>
<feature type="compositionally biased region" description="Acidic residues" evidence="1">
    <location>
        <begin position="210"/>
        <end position="219"/>
    </location>
</feature>
<dbReference type="AlphaFoldDB" id="A0A1Q9CDI8"/>
<evidence type="ECO:0000313" key="3">
    <source>
        <dbReference type="Proteomes" id="UP000186817"/>
    </source>
</evidence>
<feature type="compositionally biased region" description="Basic and acidic residues" evidence="1">
    <location>
        <begin position="713"/>
        <end position="737"/>
    </location>
</feature>
<feature type="region of interest" description="Disordered" evidence="1">
    <location>
        <begin position="189"/>
        <end position="219"/>
    </location>
</feature>
<dbReference type="Proteomes" id="UP000186817">
    <property type="component" value="Unassembled WGS sequence"/>
</dbReference>
<feature type="compositionally biased region" description="Basic and acidic residues" evidence="1">
    <location>
        <begin position="103"/>
        <end position="122"/>
    </location>
</feature>